<dbReference type="InterPro" id="IPR035996">
    <property type="entry name" value="4pyrrol_Methylase_sf"/>
</dbReference>
<keyword evidence="5" id="KW-0949">S-adenosyl-L-methionine</keyword>
<proteinExistence type="predicted"/>
<feature type="compositionally biased region" description="Low complexity" evidence="6">
    <location>
        <begin position="86"/>
        <end position="111"/>
    </location>
</feature>
<dbReference type="GeneID" id="40153836"/>
<dbReference type="Gene3D" id="3.30.950.10">
    <property type="entry name" value="Methyltransferase, Cobalt-precorrin-4 Transmethylase, Domain 2"/>
    <property type="match status" value="1"/>
</dbReference>
<dbReference type="InterPro" id="IPR014776">
    <property type="entry name" value="4pyrrole_Mease_sub2"/>
</dbReference>
<feature type="compositionally biased region" description="Acidic residues" evidence="6">
    <location>
        <begin position="112"/>
        <end position="121"/>
    </location>
</feature>
<dbReference type="InterPro" id="IPR051810">
    <property type="entry name" value="Precorrin_MeTrfase"/>
</dbReference>
<dbReference type="PANTHER" id="PTHR47036">
    <property type="entry name" value="COBALT-FACTOR III C(17)-METHYLTRANSFERASE-RELATED"/>
    <property type="match status" value="1"/>
</dbReference>
<keyword evidence="2" id="KW-0169">Cobalamin biosynthesis</keyword>
<dbReference type="GO" id="GO:0032259">
    <property type="term" value="P:methylation"/>
    <property type="evidence" value="ECO:0007669"/>
    <property type="project" value="UniProtKB-KW"/>
</dbReference>
<dbReference type="PANTHER" id="PTHR47036:SF1">
    <property type="entry name" value="COBALT-FACTOR III C(17)-METHYLTRANSFERASE-RELATED"/>
    <property type="match status" value="1"/>
</dbReference>
<dbReference type="UniPathway" id="UPA00148"/>
<sequence>MSTDNTTDASTETESKCGASEARSASESASSAERSSADRSSGQGPREDGTAASEAEAETDTASKCGASSASSSTETTPDTGDDSASKCGASSSSESSSSSSSSSCGASSSSESDEEEEVGATVDDFDAEPGQLIAVGLGPGQPEGMTARARSALLDAEHIVGYTTYVELLPDEITEGADDIYNTPMCGEVSRTEEAIDRALAGNDVAIIGSGDPNVYALAGLALEIIESKGATATMLDFDVVPGVPAAQSCAARVGAPLVNDTVSISLSDHLTDMPTIESRLHAAAKEGFTITIYNPWSRKRRDNYEKCCEILLEHRDPETPVGVVHAAGREDEQVEIVELGELPELGETDLVDMTTTLLVGNEDTYVWDDRMVTPRGYETKYDY</sequence>
<dbReference type="Pfam" id="PF00590">
    <property type="entry name" value="TP_methylase"/>
    <property type="match status" value="1"/>
</dbReference>
<dbReference type="EC" id="2.1.1.131" evidence="8"/>
<dbReference type="InterPro" id="IPR006363">
    <property type="entry name" value="Cbl_synth_CobJ/CibH_dom"/>
</dbReference>
<dbReference type="Gene3D" id="3.40.1010.10">
    <property type="entry name" value="Cobalt-precorrin-4 Transmethylase, Domain 1"/>
    <property type="match status" value="1"/>
</dbReference>
<dbReference type="GO" id="GO:0030789">
    <property type="term" value="F:precorrin-3B C17-methyltransferase activity"/>
    <property type="evidence" value="ECO:0007669"/>
    <property type="project" value="UniProtKB-EC"/>
</dbReference>
<dbReference type="Proteomes" id="UP000298722">
    <property type="component" value="Chromosome"/>
</dbReference>
<feature type="compositionally biased region" description="Low complexity" evidence="6">
    <location>
        <begin position="19"/>
        <end position="41"/>
    </location>
</feature>
<evidence type="ECO:0000256" key="4">
    <source>
        <dbReference type="ARBA" id="ARBA00022679"/>
    </source>
</evidence>
<evidence type="ECO:0000313" key="8">
    <source>
        <dbReference type="EMBL" id="QCP92418.1"/>
    </source>
</evidence>
<dbReference type="EMBL" id="CP039138">
    <property type="protein sequence ID" value="QCP92418.1"/>
    <property type="molecule type" value="Genomic_DNA"/>
</dbReference>
<gene>
    <name evidence="8" type="primary">cobJ</name>
    <name evidence="8" type="ORF">E6P14_16730</name>
</gene>
<feature type="domain" description="Tetrapyrrole methylase" evidence="7">
    <location>
        <begin position="133"/>
        <end position="344"/>
    </location>
</feature>
<dbReference type="InterPro" id="IPR014777">
    <property type="entry name" value="4pyrrole_Mease_sub1"/>
</dbReference>
<evidence type="ECO:0000256" key="3">
    <source>
        <dbReference type="ARBA" id="ARBA00022603"/>
    </source>
</evidence>
<feature type="compositionally biased region" description="Polar residues" evidence="6">
    <location>
        <begin position="1"/>
        <end position="12"/>
    </location>
</feature>
<dbReference type="RefSeq" id="WP_049939077.1">
    <property type="nucleotide sequence ID" value="NC_006396.1"/>
</dbReference>
<dbReference type="GO" id="GO:0009236">
    <property type="term" value="P:cobalamin biosynthetic process"/>
    <property type="evidence" value="ECO:0007669"/>
    <property type="project" value="UniProtKB-UniPathway"/>
</dbReference>
<evidence type="ECO:0000259" key="7">
    <source>
        <dbReference type="Pfam" id="PF00590"/>
    </source>
</evidence>
<keyword evidence="4 8" id="KW-0808">Transferase</keyword>
<dbReference type="SUPFAM" id="SSF53790">
    <property type="entry name" value="Tetrapyrrole methylase"/>
    <property type="match status" value="1"/>
</dbReference>
<name>A0A4P8JZ59_HALMA</name>
<organism evidence="8 9">
    <name type="scientific">Haloarcula marismortui (strain ATCC 43049 / DSM 3752 / JCM 8966 / VKM B-1809)</name>
    <name type="common">Halobacterium marismortui</name>
    <dbReference type="NCBI Taxonomy" id="272569"/>
    <lineage>
        <taxon>Archaea</taxon>
        <taxon>Methanobacteriati</taxon>
        <taxon>Methanobacteriota</taxon>
        <taxon>Stenosarchaea group</taxon>
        <taxon>Halobacteria</taxon>
        <taxon>Halobacteriales</taxon>
        <taxon>Haloarculaceae</taxon>
        <taxon>Haloarcula</taxon>
    </lineage>
</organism>
<evidence type="ECO:0000256" key="2">
    <source>
        <dbReference type="ARBA" id="ARBA00022573"/>
    </source>
</evidence>
<evidence type="ECO:0000256" key="1">
    <source>
        <dbReference type="ARBA" id="ARBA00004953"/>
    </source>
</evidence>
<dbReference type="InterPro" id="IPR000878">
    <property type="entry name" value="4pyrrol_Mease"/>
</dbReference>
<dbReference type="CDD" id="cd11646">
    <property type="entry name" value="Precorrin_3B_C17_MT"/>
    <property type="match status" value="1"/>
</dbReference>
<protein>
    <submittedName>
        <fullName evidence="8">Precorrin-3B C(17)-methyltransferase</fullName>
        <ecNumber evidence="8">2.1.1.131</ecNumber>
    </submittedName>
</protein>
<dbReference type="AlphaFoldDB" id="A0A4P8JZ59"/>
<keyword evidence="3 8" id="KW-0489">Methyltransferase</keyword>
<evidence type="ECO:0000256" key="6">
    <source>
        <dbReference type="SAM" id="MobiDB-lite"/>
    </source>
</evidence>
<evidence type="ECO:0000313" key="9">
    <source>
        <dbReference type="Proteomes" id="UP000298722"/>
    </source>
</evidence>
<dbReference type="NCBIfam" id="TIGR01466">
    <property type="entry name" value="cobJ_cbiH"/>
    <property type="match status" value="1"/>
</dbReference>
<feature type="region of interest" description="Disordered" evidence="6">
    <location>
        <begin position="1"/>
        <end position="121"/>
    </location>
</feature>
<evidence type="ECO:0000256" key="5">
    <source>
        <dbReference type="ARBA" id="ARBA00022691"/>
    </source>
</evidence>
<feature type="compositionally biased region" description="Low complexity" evidence="6">
    <location>
        <begin position="50"/>
        <end position="79"/>
    </location>
</feature>
<accession>A0A4P8JZ59</accession>
<reference evidence="8 9" key="1">
    <citation type="submission" date="2019-04" db="EMBL/GenBank/DDBJ databases">
        <title>Methylomes of two halophilic Archaea, Haloarcula marismortui and Haloferax mediterranei.</title>
        <authorList>
            <person name="DasSarma S."/>
            <person name="DasSarma P."/>
            <person name="DasSarma S."/>
            <person name="Fomenkov A."/>
            <person name="Vincze T."/>
            <person name="Anton B.P."/>
            <person name="Roberts R.J."/>
        </authorList>
    </citation>
    <scope>NUCLEOTIDE SEQUENCE [LARGE SCALE GENOMIC DNA]</scope>
    <source>
        <strain evidence="8 9">ATCC 43049</strain>
    </source>
</reference>
<comment type="pathway">
    <text evidence="1">Cofactor biosynthesis; adenosylcobalamin biosynthesis.</text>
</comment>